<dbReference type="EMBL" id="GGEC01089060">
    <property type="protein sequence ID" value="MBX69544.1"/>
    <property type="molecule type" value="Transcribed_RNA"/>
</dbReference>
<name>A0A2P2QRN2_RHIMU</name>
<sequence length="17" mass="2187">MCDTFFFDKQNEFMKQQ</sequence>
<reference evidence="1" key="1">
    <citation type="submission" date="2018-02" db="EMBL/GenBank/DDBJ databases">
        <title>Rhizophora mucronata_Transcriptome.</title>
        <authorList>
            <person name="Meera S.P."/>
            <person name="Sreeshan A."/>
            <person name="Augustine A."/>
        </authorList>
    </citation>
    <scope>NUCLEOTIDE SEQUENCE</scope>
    <source>
        <tissue evidence="1">Leaf</tissue>
    </source>
</reference>
<organism evidence="1">
    <name type="scientific">Rhizophora mucronata</name>
    <name type="common">Asiatic mangrove</name>
    <dbReference type="NCBI Taxonomy" id="61149"/>
    <lineage>
        <taxon>Eukaryota</taxon>
        <taxon>Viridiplantae</taxon>
        <taxon>Streptophyta</taxon>
        <taxon>Embryophyta</taxon>
        <taxon>Tracheophyta</taxon>
        <taxon>Spermatophyta</taxon>
        <taxon>Magnoliopsida</taxon>
        <taxon>eudicotyledons</taxon>
        <taxon>Gunneridae</taxon>
        <taxon>Pentapetalae</taxon>
        <taxon>rosids</taxon>
        <taxon>fabids</taxon>
        <taxon>Malpighiales</taxon>
        <taxon>Rhizophoraceae</taxon>
        <taxon>Rhizophora</taxon>
    </lineage>
</organism>
<accession>A0A2P2QRN2</accession>
<dbReference type="AlphaFoldDB" id="A0A2P2QRN2"/>
<proteinExistence type="predicted"/>
<evidence type="ECO:0000313" key="1">
    <source>
        <dbReference type="EMBL" id="MBX69544.1"/>
    </source>
</evidence>
<protein>
    <submittedName>
        <fullName evidence="1">Uncharacterized protein</fullName>
    </submittedName>
</protein>